<dbReference type="AlphaFoldDB" id="A0AAE0LKZ8"/>
<name>A0AAE0LKZ8_9CHLO</name>
<reference evidence="2 3" key="1">
    <citation type="journal article" date="2015" name="Genome Biol. Evol.">
        <title>Comparative Genomics of a Bacterivorous Green Alga Reveals Evolutionary Causalities and Consequences of Phago-Mixotrophic Mode of Nutrition.</title>
        <authorList>
            <person name="Burns J.A."/>
            <person name="Paasch A."/>
            <person name="Narechania A."/>
            <person name="Kim E."/>
        </authorList>
    </citation>
    <scope>NUCLEOTIDE SEQUENCE [LARGE SCALE GENOMIC DNA]</scope>
    <source>
        <strain evidence="2 3">PLY_AMNH</strain>
    </source>
</reference>
<evidence type="ECO:0000256" key="1">
    <source>
        <dbReference type="SAM" id="MobiDB-lite"/>
    </source>
</evidence>
<organism evidence="2 3">
    <name type="scientific">Cymbomonas tetramitiformis</name>
    <dbReference type="NCBI Taxonomy" id="36881"/>
    <lineage>
        <taxon>Eukaryota</taxon>
        <taxon>Viridiplantae</taxon>
        <taxon>Chlorophyta</taxon>
        <taxon>Pyramimonadophyceae</taxon>
        <taxon>Pyramimonadales</taxon>
        <taxon>Pyramimonadaceae</taxon>
        <taxon>Cymbomonas</taxon>
    </lineage>
</organism>
<accession>A0AAE0LKZ8</accession>
<comment type="caution">
    <text evidence="2">The sequence shown here is derived from an EMBL/GenBank/DDBJ whole genome shotgun (WGS) entry which is preliminary data.</text>
</comment>
<evidence type="ECO:0000313" key="3">
    <source>
        <dbReference type="Proteomes" id="UP001190700"/>
    </source>
</evidence>
<dbReference type="EMBL" id="LGRX02000192">
    <property type="protein sequence ID" value="KAK3289246.1"/>
    <property type="molecule type" value="Genomic_DNA"/>
</dbReference>
<protein>
    <submittedName>
        <fullName evidence="2">Uncharacterized protein</fullName>
    </submittedName>
</protein>
<feature type="region of interest" description="Disordered" evidence="1">
    <location>
        <begin position="116"/>
        <end position="137"/>
    </location>
</feature>
<keyword evidence="3" id="KW-1185">Reference proteome</keyword>
<evidence type="ECO:0000313" key="2">
    <source>
        <dbReference type="EMBL" id="KAK3289246.1"/>
    </source>
</evidence>
<dbReference type="Proteomes" id="UP001190700">
    <property type="component" value="Unassembled WGS sequence"/>
</dbReference>
<feature type="region of interest" description="Disordered" evidence="1">
    <location>
        <begin position="86"/>
        <end position="105"/>
    </location>
</feature>
<sequence>MRLLDVSCRAMQRDGALSEVPENFDPGQLRRLYSEWLQELPWSPVLSRGEADASVQHPITSSRSSSSTQYVSPGVLSVRTSPYNAGIGAPRGSNSTLINEKDLDSSRTLNRSLSLPMPYADEDNNNAPAANFTEDNPKSEAMLVLEGTPDSQHVTPAYGVAGHNE</sequence>
<proteinExistence type="predicted"/>
<gene>
    <name evidence="2" type="ORF">CYMTET_3315</name>
</gene>